<dbReference type="Pfam" id="PF00691">
    <property type="entry name" value="OmpA"/>
    <property type="match status" value="1"/>
</dbReference>
<dbReference type="InterPro" id="IPR036737">
    <property type="entry name" value="OmpA-like_sf"/>
</dbReference>
<keyword evidence="3" id="KW-0998">Cell outer membrane</keyword>
<evidence type="ECO:0000313" key="7">
    <source>
        <dbReference type="EMBL" id="MCW2308650.1"/>
    </source>
</evidence>
<feature type="chain" id="PRO_5045878741" evidence="5">
    <location>
        <begin position="30"/>
        <end position="175"/>
    </location>
</feature>
<dbReference type="PROSITE" id="PS51123">
    <property type="entry name" value="OMPA_2"/>
    <property type="match status" value="1"/>
</dbReference>
<evidence type="ECO:0000313" key="8">
    <source>
        <dbReference type="Proteomes" id="UP001209755"/>
    </source>
</evidence>
<comment type="subcellular location">
    <subcellularLocation>
        <location evidence="1">Cell outer membrane</location>
    </subcellularLocation>
</comment>
<gene>
    <name evidence="7" type="ORF">M2319_002996</name>
</gene>
<evidence type="ECO:0000256" key="3">
    <source>
        <dbReference type="ARBA" id="ARBA00023237"/>
    </source>
</evidence>
<dbReference type="RefSeq" id="WP_264602261.1">
    <property type="nucleotide sequence ID" value="NZ_JAOQNS010000008.1"/>
</dbReference>
<dbReference type="Proteomes" id="UP001209755">
    <property type="component" value="Unassembled WGS sequence"/>
</dbReference>
<evidence type="ECO:0000256" key="5">
    <source>
        <dbReference type="SAM" id="SignalP"/>
    </source>
</evidence>
<keyword evidence="7" id="KW-0449">Lipoprotein</keyword>
<dbReference type="PANTHER" id="PTHR30329:SF21">
    <property type="entry name" value="LIPOPROTEIN YIAD-RELATED"/>
    <property type="match status" value="1"/>
</dbReference>
<dbReference type="PROSITE" id="PS01068">
    <property type="entry name" value="OMPA_1"/>
    <property type="match status" value="1"/>
</dbReference>
<dbReference type="PRINTS" id="PR01021">
    <property type="entry name" value="OMPADOMAIN"/>
</dbReference>
<keyword evidence="8" id="KW-1185">Reference proteome</keyword>
<evidence type="ECO:0000256" key="2">
    <source>
        <dbReference type="ARBA" id="ARBA00023136"/>
    </source>
</evidence>
<dbReference type="InterPro" id="IPR050330">
    <property type="entry name" value="Bact_OuterMem_StrucFunc"/>
</dbReference>
<comment type="caution">
    <text evidence="7">The sequence shown here is derived from an EMBL/GenBank/DDBJ whole genome shotgun (WGS) entry which is preliminary data.</text>
</comment>
<dbReference type="InterPro" id="IPR006690">
    <property type="entry name" value="OMPA-like_CS"/>
</dbReference>
<dbReference type="EMBL" id="JAOQNS010000008">
    <property type="protein sequence ID" value="MCW2308650.1"/>
    <property type="molecule type" value="Genomic_DNA"/>
</dbReference>
<dbReference type="PANTHER" id="PTHR30329">
    <property type="entry name" value="STATOR ELEMENT OF FLAGELLAR MOTOR COMPLEX"/>
    <property type="match status" value="1"/>
</dbReference>
<organism evidence="7 8">
    <name type="scientific">Rhodobium gokarnense</name>
    <dbReference type="NCBI Taxonomy" id="364296"/>
    <lineage>
        <taxon>Bacteria</taxon>
        <taxon>Pseudomonadati</taxon>
        <taxon>Pseudomonadota</taxon>
        <taxon>Alphaproteobacteria</taxon>
        <taxon>Hyphomicrobiales</taxon>
        <taxon>Rhodobiaceae</taxon>
        <taxon>Rhodobium</taxon>
    </lineage>
</organism>
<feature type="signal peptide" evidence="5">
    <location>
        <begin position="1"/>
        <end position="29"/>
    </location>
</feature>
<evidence type="ECO:0000259" key="6">
    <source>
        <dbReference type="PROSITE" id="PS51123"/>
    </source>
</evidence>
<dbReference type="InterPro" id="IPR006665">
    <property type="entry name" value="OmpA-like"/>
</dbReference>
<dbReference type="CDD" id="cd07185">
    <property type="entry name" value="OmpA_C-like"/>
    <property type="match status" value="1"/>
</dbReference>
<dbReference type="PRINTS" id="PR01023">
    <property type="entry name" value="NAFLGMOTY"/>
</dbReference>
<dbReference type="Gene3D" id="3.30.1330.60">
    <property type="entry name" value="OmpA-like domain"/>
    <property type="match status" value="1"/>
</dbReference>
<evidence type="ECO:0000256" key="1">
    <source>
        <dbReference type="ARBA" id="ARBA00004442"/>
    </source>
</evidence>
<feature type="domain" description="OmpA-like" evidence="6">
    <location>
        <begin position="56"/>
        <end position="173"/>
    </location>
</feature>
<protein>
    <submittedName>
        <fullName evidence="7">Peptidoglycan-associated lipoprotein</fullName>
    </submittedName>
</protein>
<accession>A0ABT3HE18</accession>
<keyword evidence="5" id="KW-0732">Signal</keyword>
<dbReference type="SUPFAM" id="SSF103088">
    <property type="entry name" value="OmpA-like"/>
    <property type="match status" value="1"/>
</dbReference>
<keyword evidence="2 4" id="KW-0472">Membrane</keyword>
<sequence>MSMFTGAGGRRIGLSVLVVAAALALGACAGGLSSVATPDKTNAPAPGFENMRTGSEEDFMLNVGRRTYFKAGSAELDDTAKVTLDKQAVWLNEHTHWKIKVQGFADDPGSDAANKALSEKRAANVRDYLAARGVDAKRMWIKGYGKERIVRDCADLVCKSQNRRAITNLREDFES</sequence>
<name>A0ABT3HE18_9HYPH</name>
<proteinExistence type="predicted"/>
<reference evidence="8" key="1">
    <citation type="submission" date="2023-07" db="EMBL/GenBank/DDBJ databases">
        <title>Genome sequencing of Purple Non-Sulfur Bacteria from various extreme environments.</title>
        <authorList>
            <person name="Mayer M."/>
        </authorList>
    </citation>
    <scope>NUCLEOTIDE SEQUENCE [LARGE SCALE GENOMIC DNA]</scope>
    <source>
        <strain evidence="8">DSM 17935</strain>
    </source>
</reference>
<evidence type="ECO:0000256" key="4">
    <source>
        <dbReference type="PROSITE-ProRule" id="PRU00473"/>
    </source>
</evidence>
<dbReference type="InterPro" id="IPR006664">
    <property type="entry name" value="OMP_bac"/>
</dbReference>